<evidence type="ECO:0000313" key="2">
    <source>
        <dbReference type="Proteomes" id="UP000789920"/>
    </source>
</evidence>
<dbReference type="EMBL" id="CAJVQC010003399">
    <property type="protein sequence ID" value="CAG8526230.1"/>
    <property type="molecule type" value="Genomic_DNA"/>
</dbReference>
<feature type="non-terminal residue" evidence="1">
    <location>
        <position position="1"/>
    </location>
</feature>
<evidence type="ECO:0000313" key="1">
    <source>
        <dbReference type="EMBL" id="CAG8526230.1"/>
    </source>
</evidence>
<proteinExistence type="predicted"/>
<keyword evidence="2" id="KW-1185">Reference proteome</keyword>
<dbReference type="Proteomes" id="UP000789920">
    <property type="component" value="Unassembled WGS sequence"/>
</dbReference>
<accession>A0ACA9LF12</accession>
<comment type="caution">
    <text evidence="1">The sequence shown here is derived from an EMBL/GenBank/DDBJ whole genome shotgun (WGS) entry which is preliminary data.</text>
</comment>
<sequence>IKIFELYQAVLTIKEFSDLHLEEYQEQFLFKIFEHWNKCDKLIEETTDNNKLLAIKDRLGAYDNILEAYFASYLDPQFKNWSLLVIKQKAQDILLEIIKARANAIDIPVQTKIDQLYNDV</sequence>
<reference evidence="1" key="1">
    <citation type="submission" date="2021-06" db="EMBL/GenBank/DDBJ databases">
        <authorList>
            <person name="Kallberg Y."/>
            <person name="Tangrot J."/>
            <person name="Rosling A."/>
        </authorList>
    </citation>
    <scope>NUCLEOTIDE SEQUENCE</scope>
    <source>
        <strain evidence="1">MA461A</strain>
    </source>
</reference>
<protein>
    <submittedName>
        <fullName evidence="1">9593_t:CDS:1</fullName>
    </submittedName>
</protein>
<organism evidence="1 2">
    <name type="scientific">Racocetra persica</name>
    <dbReference type="NCBI Taxonomy" id="160502"/>
    <lineage>
        <taxon>Eukaryota</taxon>
        <taxon>Fungi</taxon>
        <taxon>Fungi incertae sedis</taxon>
        <taxon>Mucoromycota</taxon>
        <taxon>Glomeromycotina</taxon>
        <taxon>Glomeromycetes</taxon>
        <taxon>Diversisporales</taxon>
        <taxon>Gigasporaceae</taxon>
        <taxon>Racocetra</taxon>
    </lineage>
</organism>
<name>A0ACA9LF12_9GLOM</name>
<gene>
    <name evidence="1" type="ORF">RPERSI_LOCUS2932</name>
</gene>